<dbReference type="RefSeq" id="WP_048094511.1">
    <property type="nucleotide sequence ID" value="NZ_CP011267.1"/>
</dbReference>
<dbReference type="GO" id="GO:0006265">
    <property type="term" value="P:DNA topological change"/>
    <property type="evidence" value="ECO:0007669"/>
    <property type="project" value="UniProtKB-UniRule"/>
</dbReference>
<comment type="catalytic activity">
    <reaction evidence="1 12">
        <text>ATP-independent breakage of single-stranded DNA, followed by passage and rejoining.</text>
        <dbReference type="EC" id="5.6.2.1"/>
    </reaction>
</comment>
<dbReference type="Pfam" id="PF01131">
    <property type="entry name" value="Topoisom_bac"/>
    <property type="match status" value="1"/>
</dbReference>
<dbReference type="SMART" id="SM00493">
    <property type="entry name" value="TOPRIM"/>
    <property type="match status" value="1"/>
</dbReference>
<dbReference type="PATRIC" id="fig|113653.22.peg.478"/>
<dbReference type="Gene3D" id="1.10.460.10">
    <property type="entry name" value="Topoisomerase I, domain 2"/>
    <property type="match status" value="1"/>
</dbReference>
<dbReference type="PANTHER" id="PTHR11390">
    <property type="entry name" value="PROKARYOTIC DNA TOPOISOMERASE"/>
    <property type="match status" value="1"/>
</dbReference>
<dbReference type="EC" id="5.6.2.1" evidence="12"/>
<comment type="similarity">
    <text evidence="3 12">Belongs to the type IA topoisomerase family.</text>
</comment>
<keyword evidence="7" id="KW-0862">Zinc</keyword>
<dbReference type="Gene3D" id="1.10.290.10">
    <property type="entry name" value="Topoisomerase I, domain 4"/>
    <property type="match status" value="1"/>
</dbReference>
<dbReference type="InterPro" id="IPR023406">
    <property type="entry name" value="Topo_IA_AS"/>
</dbReference>
<dbReference type="InterPro" id="IPR013498">
    <property type="entry name" value="Topo_IA_Znf"/>
</dbReference>
<dbReference type="InterPro" id="IPR005739">
    <property type="entry name" value="TopoI_arch"/>
</dbReference>
<evidence type="ECO:0000256" key="6">
    <source>
        <dbReference type="ARBA" id="ARBA00022771"/>
    </source>
</evidence>
<accession>A0A0F7IHI2</accession>
<dbReference type="SMART" id="SM00437">
    <property type="entry name" value="TOP1Ac"/>
    <property type="match status" value="1"/>
</dbReference>
<comment type="caution">
    <text evidence="12">Lacks conserved residue(s) required for the propagation of feature annotation.</text>
</comment>
<evidence type="ECO:0000256" key="9">
    <source>
        <dbReference type="ARBA" id="ARBA00023029"/>
    </source>
</evidence>
<organism evidence="15 16">
    <name type="scientific">Geoglobus ahangari</name>
    <dbReference type="NCBI Taxonomy" id="113653"/>
    <lineage>
        <taxon>Archaea</taxon>
        <taxon>Methanobacteriati</taxon>
        <taxon>Methanobacteriota</taxon>
        <taxon>Archaeoglobi</taxon>
        <taxon>Archaeoglobales</taxon>
        <taxon>Archaeoglobaceae</taxon>
        <taxon>Geoglobus</taxon>
    </lineage>
</organism>
<feature type="site" description="Interaction with DNA" evidence="12">
    <location>
        <position position="491"/>
    </location>
</feature>
<sequence length="665" mass="76518">MWLIVTEKDNTARRIASILFGSVSTKKINGINVYYSKDGDSAVVGLKGHIVELDYPKEYNNWSKVPLKSLLRARLVKRVKERRIAQTLEKLAKEADRVTIATDYDREGELIGFEALEIIRRVNPKVRVDRAKYSAITPSEIRNAFKNRTEVNYNLAKAAETRQIVDLMWGAVLTRLISLSSGRMGKDFLSVGRVQSPTLRFIVEREKEIREFVPTPYWEITAVFKNSEKFEAKHVKRFLKKEEAEKAFARIGREATVRKFVEKEVVEGRPIPFNTTEFLREAGKFMPPDRAMSIAENLYMNGYISYPRTDNTVYPKSLNLKAIVKQFLNSEFRKEAEIALSHMKPSRGKRETKDHPPIHPVAVASRNDLSKDEWRIYELVVRRFLATLSPEAIWAVRQVEIDANGEVFKASGRQIVRMGWREVYTYVKTEETHLPKLEVGQVLQVLSKKLHEKKTKPPGRYTMSSIIKLMEKHNLGTKSTRHEILKKLYTRGYVRGNPITPTEIAFAVIDALKKEAEVITLPDMTAKLEQDMDRIEEGRLDQKEVVEESARFLENVLEKVDAEELGKVIREGIKRDRVVGMCPECGKELEIRKAKGRFIGCTGYPECRFTLPLPQKGRLEVTAKKCDKHGMSILRIRPSKGKSWTFCPYCSYLEWKERGRQDSSG</sequence>
<evidence type="ECO:0000256" key="12">
    <source>
        <dbReference type="HAMAP-Rule" id="MF_00952"/>
    </source>
</evidence>
<feature type="site" description="Interaction with DNA" evidence="12">
    <location>
        <position position="308"/>
    </location>
</feature>
<keyword evidence="4" id="KW-0479">Metal-binding</keyword>
<dbReference type="HAMAP" id="MF_00952">
    <property type="entry name" value="Topoisom_1_prok"/>
    <property type="match status" value="1"/>
</dbReference>
<evidence type="ECO:0000313" key="16">
    <source>
        <dbReference type="Proteomes" id="UP000034723"/>
    </source>
</evidence>
<comment type="subunit">
    <text evidence="12">Monomer.</text>
</comment>
<dbReference type="PROSITE" id="PS52039">
    <property type="entry name" value="TOPO_IA_2"/>
    <property type="match status" value="1"/>
</dbReference>
<dbReference type="GO" id="GO:0003677">
    <property type="term" value="F:DNA binding"/>
    <property type="evidence" value="ECO:0007669"/>
    <property type="project" value="UniProtKB-KW"/>
</dbReference>
<dbReference type="InterPro" id="IPR003601">
    <property type="entry name" value="Topo_IA_2"/>
</dbReference>
<dbReference type="InParanoid" id="A0A0F7IHI2"/>
<dbReference type="InterPro" id="IPR013826">
    <property type="entry name" value="Topo_IA_cen_sub3"/>
</dbReference>
<evidence type="ECO:0000256" key="11">
    <source>
        <dbReference type="ARBA" id="ARBA00023235"/>
    </source>
</evidence>
<dbReference type="NCBIfam" id="NF005555">
    <property type="entry name" value="PRK07220.1"/>
    <property type="match status" value="1"/>
</dbReference>
<dbReference type="HOGENOM" id="CLU_002929_1_4_2"/>
<dbReference type="InterPro" id="IPR028612">
    <property type="entry name" value="Topoisom_1_IA"/>
</dbReference>
<dbReference type="InterPro" id="IPR013825">
    <property type="entry name" value="Topo_IA_cen_sub2"/>
</dbReference>
<dbReference type="Gene3D" id="3.30.65.10">
    <property type="entry name" value="Bacterial Topoisomerase I, domain 1"/>
    <property type="match status" value="1"/>
</dbReference>
<feature type="domain" description="Topo IA-type catalytic" evidence="14">
    <location>
        <begin position="152"/>
        <end position="557"/>
    </location>
</feature>
<feature type="region of interest" description="Interaction with DNA" evidence="12">
    <location>
        <begin position="190"/>
        <end position="195"/>
    </location>
</feature>
<evidence type="ECO:0000256" key="8">
    <source>
        <dbReference type="ARBA" id="ARBA00022842"/>
    </source>
</evidence>
<dbReference type="FunCoup" id="A0A0F7IHI2">
    <property type="interactions" value="135"/>
</dbReference>
<dbReference type="Pfam" id="PF01751">
    <property type="entry name" value="Toprim"/>
    <property type="match status" value="1"/>
</dbReference>
<evidence type="ECO:0000313" key="15">
    <source>
        <dbReference type="EMBL" id="AKG92174.1"/>
    </source>
</evidence>
<evidence type="ECO:0000256" key="5">
    <source>
        <dbReference type="ARBA" id="ARBA00022737"/>
    </source>
</evidence>
<dbReference type="SUPFAM" id="SSF57783">
    <property type="entry name" value="Zinc beta-ribbon"/>
    <property type="match status" value="1"/>
</dbReference>
<proteinExistence type="inferred from homology"/>
<dbReference type="Gene3D" id="2.70.20.10">
    <property type="entry name" value="Topoisomerase I, domain 3"/>
    <property type="match status" value="1"/>
</dbReference>
<dbReference type="GeneID" id="24803058"/>
<gene>
    <name evidence="12" type="primary">topA</name>
    <name evidence="15" type="ORF">GAH_00477</name>
</gene>
<feature type="active site" description="O-(5'-phospho-DNA)-tyrosine intermediate" evidence="12">
    <location>
        <position position="306"/>
    </location>
</feature>
<keyword evidence="8" id="KW-0460">Magnesium</keyword>
<name>A0A0F7IHI2_9EURY</name>
<keyword evidence="11 12" id="KW-0413">Isomerase</keyword>
<reference evidence="15 16" key="1">
    <citation type="submission" date="2015-04" db="EMBL/GenBank/DDBJ databases">
        <title>The complete genome sequence of the hyperthermophilic, obligate iron-reducing archaeon Geoglobus ahangari strain 234T.</title>
        <authorList>
            <person name="Manzella M.P."/>
            <person name="Holmes D.E."/>
            <person name="Rocheleau J.M."/>
            <person name="Chung A."/>
            <person name="Reguera G."/>
            <person name="Kashefi K."/>
        </authorList>
    </citation>
    <scope>NUCLEOTIDE SEQUENCE [LARGE SCALE GENOMIC DNA]</scope>
    <source>
        <strain evidence="15 16">234</strain>
    </source>
</reference>
<dbReference type="InterPro" id="IPR003602">
    <property type="entry name" value="Topo_IA_DNA-bd_dom"/>
</dbReference>
<dbReference type="GO" id="GO:0006310">
    <property type="term" value="P:DNA recombination"/>
    <property type="evidence" value="ECO:0007669"/>
    <property type="project" value="TreeGrafter"/>
</dbReference>
<dbReference type="InterPro" id="IPR034144">
    <property type="entry name" value="TOPRIM_TopoIII"/>
</dbReference>
<dbReference type="NCBIfam" id="TIGR01057">
    <property type="entry name" value="topA_arch"/>
    <property type="match status" value="1"/>
</dbReference>
<dbReference type="KEGG" id="gah:GAH_00477"/>
<comment type="function">
    <text evidence="12">Releases the supercoiling and torsional tension of DNA, which is introduced during the DNA replication and transcription, by transiently cleaving and rejoining one strand of the DNA duplex. Introduces a single-strand break via transesterification at a target site in duplex DNA. The scissile phosphodiester is attacked by the catalytic tyrosine of the enzyme, resulting in the formation of a DNA-(5'-phosphotyrosyl)-enzyme intermediate and the expulsion of a 3'-OH DNA strand. The free DNA strand then undergoes passage around the unbroken strand, thus removing DNA supercoils. Finally, in the religation step, the DNA 3'-OH attacks the covalent intermediate to expel the active-site tyrosine and restore the DNA phosphodiester backbone.</text>
</comment>
<dbReference type="SMART" id="SM00436">
    <property type="entry name" value="TOP1Bc"/>
    <property type="match status" value="1"/>
</dbReference>
<dbReference type="OrthoDB" id="30963at2157"/>
<dbReference type="PANTHER" id="PTHR11390:SF26">
    <property type="entry name" value="DNA TOPOISOMERASE 1"/>
    <property type="match status" value="1"/>
</dbReference>
<dbReference type="PRINTS" id="PR00417">
    <property type="entry name" value="PRTPISMRASEI"/>
</dbReference>
<dbReference type="GO" id="GO:0003917">
    <property type="term" value="F:DNA topoisomerase type I (single strand cut, ATP-independent) activity"/>
    <property type="evidence" value="ECO:0007669"/>
    <property type="project" value="UniProtKB-UniRule"/>
</dbReference>
<keyword evidence="10 12" id="KW-0238">DNA-binding</keyword>
<feature type="site" description="Interaction with DNA" evidence="12">
    <location>
        <position position="166"/>
    </location>
</feature>
<dbReference type="PROSITE" id="PS50880">
    <property type="entry name" value="TOPRIM"/>
    <property type="match status" value="1"/>
</dbReference>
<dbReference type="Gene3D" id="3.40.50.140">
    <property type="match status" value="1"/>
</dbReference>
<evidence type="ECO:0000256" key="10">
    <source>
        <dbReference type="ARBA" id="ARBA00023125"/>
    </source>
</evidence>
<dbReference type="Proteomes" id="UP000034723">
    <property type="component" value="Chromosome"/>
</dbReference>
<keyword evidence="6" id="KW-0863">Zinc-finger</keyword>
<evidence type="ECO:0000256" key="3">
    <source>
        <dbReference type="ARBA" id="ARBA00009446"/>
    </source>
</evidence>
<evidence type="ECO:0000256" key="4">
    <source>
        <dbReference type="ARBA" id="ARBA00022723"/>
    </source>
</evidence>
<evidence type="ECO:0000256" key="2">
    <source>
        <dbReference type="ARBA" id="ARBA00001946"/>
    </source>
</evidence>
<feature type="site" description="Interaction with DNA" evidence="12">
    <location>
        <position position="162"/>
    </location>
</feature>
<keyword evidence="5" id="KW-0677">Repeat</keyword>
<keyword evidence="9 12" id="KW-0799">Topoisomerase</keyword>
<dbReference type="InterPro" id="IPR013824">
    <property type="entry name" value="Topo_IA_cen_sub1"/>
</dbReference>
<feature type="site" description="Interaction with DNA" evidence="12">
    <location>
        <position position="49"/>
    </location>
</feature>
<dbReference type="GO" id="GO:0008270">
    <property type="term" value="F:zinc ion binding"/>
    <property type="evidence" value="ECO:0007669"/>
    <property type="project" value="UniProtKB-KW"/>
</dbReference>
<protein>
    <recommendedName>
        <fullName evidence="12">DNA topoisomerase 1</fullName>
        <ecNumber evidence="12">5.6.2.1</ecNumber>
    </recommendedName>
    <alternativeName>
        <fullName evidence="12">DNA topoisomerase I</fullName>
    </alternativeName>
</protein>
<evidence type="ECO:0000256" key="7">
    <source>
        <dbReference type="ARBA" id="ARBA00022833"/>
    </source>
</evidence>
<dbReference type="InterPro" id="IPR023405">
    <property type="entry name" value="Topo_IA_core_domain"/>
</dbReference>
<comment type="cofactor">
    <cofactor evidence="2">
        <name>Mg(2+)</name>
        <dbReference type="ChEBI" id="CHEBI:18420"/>
    </cofactor>
</comment>
<dbReference type="PROSITE" id="PS00396">
    <property type="entry name" value="TOPO_IA_1"/>
    <property type="match status" value="1"/>
</dbReference>
<dbReference type="EMBL" id="CP011267">
    <property type="protein sequence ID" value="AKG92174.1"/>
    <property type="molecule type" value="Genomic_DNA"/>
</dbReference>
<dbReference type="GO" id="GO:0006281">
    <property type="term" value="P:DNA repair"/>
    <property type="evidence" value="ECO:0007669"/>
    <property type="project" value="TreeGrafter"/>
</dbReference>
<evidence type="ECO:0000259" key="14">
    <source>
        <dbReference type="PROSITE" id="PS52039"/>
    </source>
</evidence>
<dbReference type="SUPFAM" id="SSF56712">
    <property type="entry name" value="Prokaryotic type I DNA topoisomerase"/>
    <property type="match status" value="1"/>
</dbReference>
<dbReference type="InterPro" id="IPR000380">
    <property type="entry name" value="Topo_IA"/>
</dbReference>
<dbReference type="InterPro" id="IPR006171">
    <property type="entry name" value="TOPRIM_dom"/>
</dbReference>
<dbReference type="GO" id="GO:0005694">
    <property type="term" value="C:chromosome"/>
    <property type="evidence" value="ECO:0007669"/>
    <property type="project" value="InterPro"/>
</dbReference>
<dbReference type="STRING" id="113653.GAH_00477"/>
<dbReference type="CDD" id="cd03362">
    <property type="entry name" value="TOPRIM_TopoIA_TopoIII"/>
    <property type="match status" value="1"/>
</dbReference>
<dbReference type="CDD" id="cd00186">
    <property type="entry name" value="TOP1Ac"/>
    <property type="match status" value="1"/>
</dbReference>
<dbReference type="AlphaFoldDB" id="A0A0F7IHI2"/>
<dbReference type="Pfam" id="PF01396">
    <property type="entry name" value="Zn_ribbon_Top1"/>
    <property type="match status" value="1"/>
</dbReference>
<dbReference type="FunFam" id="1.10.290.10:FF:000003">
    <property type="entry name" value="DNA topoisomerase"/>
    <property type="match status" value="1"/>
</dbReference>
<evidence type="ECO:0000259" key="13">
    <source>
        <dbReference type="PROSITE" id="PS50880"/>
    </source>
</evidence>
<feature type="domain" description="Toprim" evidence="13">
    <location>
        <begin position="1"/>
        <end position="134"/>
    </location>
</feature>
<dbReference type="InterPro" id="IPR013497">
    <property type="entry name" value="Topo_IA_cen"/>
</dbReference>
<keyword evidence="16" id="KW-1185">Reference proteome</keyword>
<evidence type="ECO:0000256" key="1">
    <source>
        <dbReference type="ARBA" id="ARBA00000213"/>
    </source>
</evidence>